<evidence type="ECO:0000313" key="9">
    <source>
        <dbReference type="EMBL" id="PYI36908.1"/>
    </source>
</evidence>
<evidence type="ECO:0000256" key="1">
    <source>
        <dbReference type="ARBA" id="ARBA00007992"/>
    </source>
</evidence>
<dbReference type="SUPFAM" id="SSF51905">
    <property type="entry name" value="FAD/NAD(P)-binding domain"/>
    <property type="match status" value="1"/>
</dbReference>
<comment type="similarity">
    <text evidence="1">Belongs to the paxM FAD-dependent monooxygenase family.</text>
</comment>
<keyword evidence="6" id="KW-0812">Transmembrane</keyword>
<dbReference type="InterPro" id="IPR050493">
    <property type="entry name" value="FAD-dep_Monooxygenase_BioMet"/>
</dbReference>
<keyword evidence="6" id="KW-1133">Transmembrane helix</keyword>
<evidence type="ECO:0000256" key="4">
    <source>
        <dbReference type="ARBA" id="ARBA00023002"/>
    </source>
</evidence>
<accession>A0A2V5IJP4</accession>
<keyword evidence="10" id="KW-1185">Reference proteome</keyword>
<evidence type="ECO:0000256" key="2">
    <source>
        <dbReference type="ARBA" id="ARBA00022630"/>
    </source>
</evidence>
<dbReference type="InterPro" id="IPR003953">
    <property type="entry name" value="FAD-dep_OxRdtase_2_FAD-bd"/>
</dbReference>
<feature type="transmembrane region" description="Helical" evidence="6">
    <location>
        <begin position="475"/>
        <end position="496"/>
    </location>
</feature>
<dbReference type="PANTHER" id="PTHR13789:SF236">
    <property type="entry name" value="MONOOXYGENASE, PUTATIVE (AFU_ORTHOLOGUE AFUA_6G12060)-RELATED"/>
    <property type="match status" value="1"/>
</dbReference>
<dbReference type="InterPro" id="IPR002938">
    <property type="entry name" value="FAD-bd"/>
</dbReference>
<evidence type="ECO:0000256" key="3">
    <source>
        <dbReference type="ARBA" id="ARBA00022827"/>
    </source>
</evidence>
<feature type="domain" description="FAD-dependent oxidoreductase 2 FAD-binding" evidence="7">
    <location>
        <begin position="16"/>
        <end position="47"/>
    </location>
</feature>
<name>A0A2V5IJP4_9EURO</name>
<gene>
    <name evidence="9" type="ORF">BP00DRAFT_411015</name>
</gene>
<evidence type="ECO:0000256" key="6">
    <source>
        <dbReference type="SAM" id="Phobius"/>
    </source>
</evidence>
<keyword evidence="3" id="KW-0274">FAD</keyword>
<keyword evidence="4" id="KW-0560">Oxidoreductase</keyword>
<evidence type="ECO:0000256" key="5">
    <source>
        <dbReference type="ARBA" id="ARBA00023033"/>
    </source>
</evidence>
<dbReference type="Pfam" id="PF01494">
    <property type="entry name" value="FAD_binding_3"/>
    <property type="match status" value="1"/>
</dbReference>
<dbReference type="EMBL" id="KZ825463">
    <property type="protein sequence ID" value="PYI36908.1"/>
    <property type="molecule type" value="Genomic_DNA"/>
</dbReference>
<sequence>MAIEGMAQDDPNKLTVIIVGLGIAGLSVAIECHSKGHNVKVFEKYEELKQMEGDGISIGSNGARVTAKWGDGAFHESIRPLEFQTNRAKVFDYTGYCYGTFELHGYNEGRGYTVNRGALVSAMHQYAQSLGIPITLGSGVTKYWETEDEAGIEVNGKKISADCVVCAEGIHSQGRLSITGQQMSLQETGYAASRGYLDARVAARNPSLSWILSEEQSGSEDCIYGWLGPGVHFGITTKKKDNELFCLGDRIDMMLHLQTASTPSQSDDETMNQILQCMDGWAVRDQLEAVIKGVMSGRFISENLAIRTPLTTWLSPKRRMIVVGDAAHAALPSSGQGGTQAIEDAATLAIALDLAGKRDVPLALSVTEKIRYQRAQIVQQGGLAVLQFVMNHVDFDALRQDPTMVKPPHPAWILDHDCQEYASREFSKVAEAVQSGQEYVPHNIPSDGQYRMEYDILPTDSPTAEYLDIQSNEDLLGFSIPTICFTAIYAFIAMVYNQ</sequence>
<dbReference type="Gene3D" id="3.50.50.60">
    <property type="entry name" value="FAD/NAD(P)-binding domain"/>
    <property type="match status" value="1"/>
</dbReference>
<proteinExistence type="inferred from homology"/>
<dbReference type="Proteomes" id="UP000248817">
    <property type="component" value="Unassembled WGS sequence"/>
</dbReference>
<feature type="domain" description="FAD-binding" evidence="8">
    <location>
        <begin position="157"/>
        <end position="359"/>
    </location>
</feature>
<organism evidence="9 10">
    <name type="scientific">Aspergillus indologenus CBS 114.80</name>
    <dbReference type="NCBI Taxonomy" id="1450541"/>
    <lineage>
        <taxon>Eukaryota</taxon>
        <taxon>Fungi</taxon>
        <taxon>Dikarya</taxon>
        <taxon>Ascomycota</taxon>
        <taxon>Pezizomycotina</taxon>
        <taxon>Eurotiomycetes</taxon>
        <taxon>Eurotiomycetidae</taxon>
        <taxon>Eurotiales</taxon>
        <taxon>Aspergillaceae</taxon>
        <taxon>Aspergillus</taxon>
        <taxon>Aspergillus subgen. Circumdati</taxon>
    </lineage>
</organism>
<evidence type="ECO:0000259" key="8">
    <source>
        <dbReference type="Pfam" id="PF01494"/>
    </source>
</evidence>
<protein>
    <submittedName>
        <fullName evidence="9">FAD/NAD(P)-binding domain-containing protein</fullName>
    </submittedName>
</protein>
<dbReference type="PRINTS" id="PR00420">
    <property type="entry name" value="RNGMNOXGNASE"/>
</dbReference>
<reference evidence="9 10" key="1">
    <citation type="submission" date="2018-02" db="EMBL/GenBank/DDBJ databases">
        <title>The genomes of Aspergillus section Nigri reveals drivers in fungal speciation.</title>
        <authorList>
            <consortium name="DOE Joint Genome Institute"/>
            <person name="Vesth T.C."/>
            <person name="Nybo J."/>
            <person name="Theobald S."/>
            <person name="Brandl J."/>
            <person name="Frisvad J.C."/>
            <person name="Nielsen K.F."/>
            <person name="Lyhne E.K."/>
            <person name="Kogle M.E."/>
            <person name="Kuo A."/>
            <person name="Riley R."/>
            <person name="Clum A."/>
            <person name="Nolan M."/>
            <person name="Lipzen A."/>
            <person name="Salamov A."/>
            <person name="Henrissat B."/>
            <person name="Wiebenga A."/>
            <person name="De vries R.P."/>
            <person name="Grigoriev I.V."/>
            <person name="Mortensen U.H."/>
            <person name="Andersen M.R."/>
            <person name="Baker S.E."/>
        </authorList>
    </citation>
    <scope>NUCLEOTIDE SEQUENCE [LARGE SCALE GENOMIC DNA]</scope>
    <source>
        <strain evidence="9 10">CBS 114.80</strain>
    </source>
</reference>
<evidence type="ECO:0000259" key="7">
    <source>
        <dbReference type="Pfam" id="PF00890"/>
    </source>
</evidence>
<dbReference type="PANTHER" id="PTHR13789">
    <property type="entry name" value="MONOOXYGENASE"/>
    <property type="match status" value="1"/>
</dbReference>
<keyword evidence="6" id="KW-0472">Membrane</keyword>
<dbReference type="AlphaFoldDB" id="A0A2V5IJP4"/>
<evidence type="ECO:0000313" key="10">
    <source>
        <dbReference type="Proteomes" id="UP000248817"/>
    </source>
</evidence>
<dbReference type="GO" id="GO:0071949">
    <property type="term" value="F:FAD binding"/>
    <property type="evidence" value="ECO:0007669"/>
    <property type="project" value="InterPro"/>
</dbReference>
<keyword evidence="2" id="KW-0285">Flavoprotein</keyword>
<dbReference type="GO" id="GO:0004497">
    <property type="term" value="F:monooxygenase activity"/>
    <property type="evidence" value="ECO:0007669"/>
    <property type="project" value="UniProtKB-KW"/>
</dbReference>
<keyword evidence="5" id="KW-0503">Monooxygenase</keyword>
<dbReference type="InterPro" id="IPR036188">
    <property type="entry name" value="FAD/NAD-bd_sf"/>
</dbReference>
<dbReference type="Pfam" id="PF00890">
    <property type="entry name" value="FAD_binding_2"/>
    <property type="match status" value="1"/>
</dbReference>